<name>A0ABT2VQ64_9ALTE</name>
<keyword evidence="1 2" id="KW-0093">Biotin biosynthesis</keyword>
<comment type="pathway">
    <text evidence="2">Cofactor biosynthesis; biotin biosynthesis; biotin from 7,8-diaminononanoate: step 1/2.</text>
</comment>
<dbReference type="GO" id="GO:0004141">
    <property type="term" value="F:dethiobiotin synthase activity"/>
    <property type="evidence" value="ECO:0007669"/>
    <property type="project" value="UniProtKB-EC"/>
</dbReference>
<protein>
    <recommendedName>
        <fullName evidence="2">ATP-dependent dethiobiotin synthetase BioD</fullName>
        <ecNumber evidence="2">6.3.3.3</ecNumber>
    </recommendedName>
    <alternativeName>
        <fullName evidence="2">DTB synthetase</fullName>
        <shortName evidence="2">DTBS</shortName>
    </alternativeName>
    <alternativeName>
        <fullName evidence="2">Dethiobiotin synthase</fullName>
    </alternativeName>
</protein>
<keyword evidence="2" id="KW-0460">Magnesium</keyword>
<feature type="binding site" evidence="2">
    <location>
        <position position="116"/>
    </location>
    <ligand>
        <name>Mg(2+)</name>
        <dbReference type="ChEBI" id="CHEBI:18420"/>
    </ligand>
</feature>
<evidence type="ECO:0000256" key="1">
    <source>
        <dbReference type="ARBA" id="ARBA00022756"/>
    </source>
</evidence>
<feature type="binding site" evidence="2">
    <location>
        <begin position="12"/>
        <end position="17"/>
    </location>
    <ligand>
        <name>ATP</name>
        <dbReference type="ChEBI" id="CHEBI:30616"/>
    </ligand>
</feature>
<evidence type="ECO:0000313" key="3">
    <source>
        <dbReference type="EMBL" id="MCU7555255.1"/>
    </source>
</evidence>
<comment type="subunit">
    <text evidence="2">Homodimer.</text>
</comment>
<evidence type="ECO:0000256" key="2">
    <source>
        <dbReference type="HAMAP-Rule" id="MF_00336"/>
    </source>
</evidence>
<organism evidence="3 4">
    <name type="scientific">Alteromonas salexigens</name>
    <dbReference type="NCBI Taxonomy" id="2982530"/>
    <lineage>
        <taxon>Bacteria</taxon>
        <taxon>Pseudomonadati</taxon>
        <taxon>Pseudomonadota</taxon>
        <taxon>Gammaproteobacteria</taxon>
        <taxon>Alteromonadales</taxon>
        <taxon>Alteromonadaceae</taxon>
        <taxon>Alteromonas/Salinimonas group</taxon>
        <taxon>Alteromonas</taxon>
    </lineage>
</organism>
<dbReference type="RefSeq" id="WP_262994716.1">
    <property type="nucleotide sequence ID" value="NZ_JAOTJC010000008.1"/>
</dbReference>
<comment type="subcellular location">
    <subcellularLocation>
        <location evidence="2">Cytoplasm</location>
    </subcellularLocation>
</comment>
<feature type="binding site" evidence="2">
    <location>
        <begin position="176"/>
        <end position="177"/>
    </location>
    <ligand>
        <name>ATP</name>
        <dbReference type="ChEBI" id="CHEBI:30616"/>
    </ligand>
</feature>
<keyword evidence="2" id="KW-0479">Metal-binding</keyword>
<dbReference type="InterPro" id="IPR004472">
    <property type="entry name" value="DTB_synth_BioD"/>
</dbReference>
<feature type="binding site" evidence="2">
    <location>
        <begin position="116"/>
        <end position="119"/>
    </location>
    <ligand>
        <name>ATP</name>
        <dbReference type="ChEBI" id="CHEBI:30616"/>
    </ligand>
</feature>
<feature type="binding site" evidence="2">
    <location>
        <position position="54"/>
    </location>
    <ligand>
        <name>ATP</name>
        <dbReference type="ChEBI" id="CHEBI:30616"/>
    </ligand>
</feature>
<comment type="caution">
    <text evidence="2">Lacks conserved residue(s) required for the propagation of feature annotation.</text>
</comment>
<proteinExistence type="inferred from homology"/>
<gene>
    <name evidence="2 3" type="primary">bioD</name>
    <name evidence="3" type="ORF">OCL06_11685</name>
</gene>
<feature type="binding site" evidence="2">
    <location>
        <position position="212"/>
    </location>
    <ligand>
        <name>ATP</name>
        <dbReference type="ChEBI" id="CHEBI:30616"/>
    </ligand>
</feature>
<accession>A0ABT2VQ64</accession>
<feature type="binding site" evidence="2">
    <location>
        <position position="16"/>
    </location>
    <ligand>
        <name>Mg(2+)</name>
        <dbReference type="ChEBI" id="CHEBI:18420"/>
    </ligand>
</feature>
<dbReference type="EC" id="6.3.3.3" evidence="2"/>
<comment type="similarity">
    <text evidence="2">Belongs to the dethiobiotin synthetase family.</text>
</comment>
<evidence type="ECO:0000313" key="4">
    <source>
        <dbReference type="Proteomes" id="UP001209257"/>
    </source>
</evidence>
<sequence length="223" mass="23325">MAAYFVTGTDTDVGKTYVSSLLLQAAAQLGKRSAGYKPVSAGCDVIDGELVNDDAVQLQRAGSLALPLSTVNPIAFTPPVAPHIAAEEAGTVISTATIESGLQHIARQTPDLLIMEGAGGWRLPIGDGRYLSDVVAALKLPVIIVVGMRLGCLNHALLTAEAVQRDGLTITGWIANQVQPDMARYAQNLATLEQLMPAPLLAEVPYQGAPDEAAMAALIKQLC</sequence>
<keyword evidence="4" id="KW-1185">Reference proteome</keyword>
<feature type="binding site" evidence="2">
    <location>
        <position position="54"/>
    </location>
    <ligand>
        <name>Mg(2+)</name>
        <dbReference type="ChEBI" id="CHEBI:18420"/>
    </ligand>
</feature>
<dbReference type="Gene3D" id="3.40.50.300">
    <property type="entry name" value="P-loop containing nucleotide triphosphate hydrolases"/>
    <property type="match status" value="1"/>
</dbReference>
<dbReference type="NCBIfam" id="TIGR00347">
    <property type="entry name" value="bioD"/>
    <property type="match status" value="1"/>
</dbReference>
<comment type="catalytic activity">
    <reaction evidence="2">
        <text>(7R,8S)-7,8-diammoniononanoate + CO2 + ATP = (4R,5S)-dethiobiotin + ADP + phosphate + 3 H(+)</text>
        <dbReference type="Rhea" id="RHEA:15805"/>
        <dbReference type="ChEBI" id="CHEBI:15378"/>
        <dbReference type="ChEBI" id="CHEBI:16526"/>
        <dbReference type="ChEBI" id="CHEBI:30616"/>
        <dbReference type="ChEBI" id="CHEBI:43474"/>
        <dbReference type="ChEBI" id="CHEBI:149469"/>
        <dbReference type="ChEBI" id="CHEBI:149473"/>
        <dbReference type="ChEBI" id="CHEBI:456216"/>
        <dbReference type="EC" id="6.3.3.3"/>
    </reaction>
</comment>
<feature type="active site" evidence="2">
    <location>
        <position position="37"/>
    </location>
</feature>
<comment type="caution">
    <text evidence="3">The sequence shown here is derived from an EMBL/GenBank/DDBJ whole genome shotgun (WGS) entry which is preliminary data.</text>
</comment>
<keyword evidence="2" id="KW-0067">ATP-binding</keyword>
<reference evidence="4" key="1">
    <citation type="submission" date="2023-07" db="EMBL/GenBank/DDBJ databases">
        <title>Study on multiphase classification of strain Alteromonas salexigens isolated from the Yellow Sea.</title>
        <authorList>
            <person name="Sun L."/>
        </authorList>
    </citation>
    <scope>NUCLEOTIDE SEQUENCE [LARGE SCALE GENOMIC DNA]</scope>
    <source>
        <strain evidence="4">ASW11-19</strain>
    </source>
</reference>
<dbReference type="Proteomes" id="UP001209257">
    <property type="component" value="Unassembled WGS sequence"/>
</dbReference>
<keyword evidence="2" id="KW-0963">Cytoplasm</keyword>
<keyword evidence="2" id="KW-0547">Nucleotide-binding</keyword>
<comment type="function">
    <text evidence="2">Catalyzes a mechanistically unusual reaction, the ATP-dependent insertion of CO2 between the N7 and N8 nitrogen atoms of 7,8-diaminopelargonic acid (DAPA, also called 7,8-diammoniononanoate) to form a ureido ring.</text>
</comment>
<dbReference type="PIRSF" id="PIRSF006755">
    <property type="entry name" value="DTB_synth"/>
    <property type="match status" value="1"/>
</dbReference>
<dbReference type="PANTHER" id="PTHR43210">
    <property type="entry name" value="DETHIOBIOTIN SYNTHETASE"/>
    <property type="match status" value="1"/>
</dbReference>
<dbReference type="HAMAP" id="MF_00336">
    <property type="entry name" value="BioD"/>
    <property type="match status" value="1"/>
</dbReference>
<dbReference type="SUPFAM" id="SSF52540">
    <property type="entry name" value="P-loop containing nucleoside triphosphate hydrolases"/>
    <property type="match status" value="1"/>
</dbReference>
<dbReference type="EMBL" id="JAOTJC010000008">
    <property type="protein sequence ID" value="MCU7555255.1"/>
    <property type="molecule type" value="Genomic_DNA"/>
</dbReference>
<keyword evidence="2 3" id="KW-0436">Ligase</keyword>
<dbReference type="CDD" id="cd03109">
    <property type="entry name" value="DTBS"/>
    <property type="match status" value="1"/>
</dbReference>
<dbReference type="Pfam" id="PF13500">
    <property type="entry name" value="AAA_26"/>
    <property type="match status" value="1"/>
</dbReference>
<comment type="cofactor">
    <cofactor evidence="2">
        <name>Mg(2+)</name>
        <dbReference type="ChEBI" id="CHEBI:18420"/>
    </cofactor>
</comment>
<dbReference type="PANTHER" id="PTHR43210:SF5">
    <property type="entry name" value="DETHIOBIOTIN SYNTHETASE"/>
    <property type="match status" value="1"/>
</dbReference>
<dbReference type="InterPro" id="IPR027417">
    <property type="entry name" value="P-loop_NTPase"/>
</dbReference>